<dbReference type="SUPFAM" id="SSF50156">
    <property type="entry name" value="PDZ domain-like"/>
    <property type="match status" value="1"/>
</dbReference>
<keyword evidence="1" id="KW-0720">Serine protease</keyword>
<organism evidence="4 5">
    <name type="scientific">Janibacter alittae</name>
    <dbReference type="NCBI Taxonomy" id="3115209"/>
    <lineage>
        <taxon>Bacteria</taxon>
        <taxon>Bacillati</taxon>
        <taxon>Actinomycetota</taxon>
        <taxon>Actinomycetes</taxon>
        <taxon>Micrococcales</taxon>
        <taxon>Intrasporangiaceae</taxon>
        <taxon>Janibacter</taxon>
    </lineage>
</organism>
<feature type="domain" description="Lon proteolytic" evidence="3">
    <location>
        <begin position="245"/>
        <end position="346"/>
    </location>
</feature>
<dbReference type="InterPro" id="IPR020568">
    <property type="entry name" value="Ribosomal_Su5_D2-typ_SF"/>
</dbReference>
<dbReference type="EMBL" id="CP144913">
    <property type="protein sequence ID" value="WXB77209.1"/>
    <property type="molecule type" value="Genomic_DNA"/>
</dbReference>
<dbReference type="Proteomes" id="UP001382727">
    <property type="component" value="Chromosome"/>
</dbReference>
<comment type="catalytic activity">
    <reaction evidence="1">
        <text>Hydrolysis of proteins in presence of ATP.</text>
        <dbReference type="EC" id="3.4.21.53"/>
    </reaction>
</comment>
<dbReference type="InterPro" id="IPR014721">
    <property type="entry name" value="Ribsml_uS5_D2-typ_fold_subgr"/>
</dbReference>
<dbReference type="InterPro" id="IPR036034">
    <property type="entry name" value="PDZ_sf"/>
</dbReference>
<evidence type="ECO:0000313" key="5">
    <source>
        <dbReference type="Proteomes" id="UP001382727"/>
    </source>
</evidence>
<feature type="active site" evidence="1">
    <location>
        <position position="253"/>
    </location>
</feature>
<keyword evidence="1 4" id="KW-0645">Protease</keyword>
<keyword evidence="2" id="KW-0472">Membrane</keyword>
<dbReference type="EC" id="3.4.21.53" evidence="1"/>
<dbReference type="PANTHER" id="PTHR10046">
    <property type="entry name" value="ATP DEPENDENT LON PROTEASE FAMILY MEMBER"/>
    <property type="match status" value="1"/>
</dbReference>
<keyword evidence="2" id="KW-0812">Transmembrane</keyword>
<keyword evidence="5" id="KW-1185">Reference proteome</keyword>
<dbReference type="GO" id="GO:0008233">
    <property type="term" value="F:peptidase activity"/>
    <property type="evidence" value="ECO:0007669"/>
    <property type="project" value="UniProtKB-KW"/>
</dbReference>
<keyword evidence="1 4" id="KW-0378">Hydrolase</keyword>
<dbReference type="Pfam" id="PF13180">
    <property type="entry name" value="PDZ_2"/>
    <property type="match status" value="1"/>
</dbReference>
<proteinExistence type="inferred from homology"/>
<feature type="active site" evidence="1">
    <location>
        <position position="298"/>
    </location>
</feature>
<dbReference type="GO" id="GO:0006508">
    <property type="term" value="P:proteolysis"/>
    <property type="evidence" value="ECO:0007669"/>
    <property type="project" value="UniProtKB-KW"/>
</dbReference>
<dbReference type="Gene3D" id="3.30.230.10">
    <property type="match status" value="1"/>
</dbReference>
<evidence type="ECO:0000259" key="3">
    <source>
        <dbReference type="PROSITE" id="PS51786"/>
    </source>
</evidence>
<gene>
    <name evidence="4" type="ORF">V1351_03860</name>
</gene>
<dbReference type="SUPFAM" id="SSF54211">
    <property type="entry name" value="Ribosomal protein S5 domain 2-like"/>
    <property type="match status" value="1"/>
</dbReference>
<reference evidence="4 5" key="1">
    <citation type="submission" date="2024-02" db="EMBL/GenBank/DDBJ databases">
        <title>Janibacter sp. nov., isolated from gut of marine sandworm.</title>
        <authorList>
            <person name="Kim B."/>
            <person name="Jun M.O."/>
            <person name="Shin N.-R."/>
        </authorList>
    </citation>
    <scope>NUCLEOTIDE SEQUENCE [LARGE SCALE GENOMIC DNA]</scope>
    <source>
        <strain evidence="4 5">A1S7</strain>
    </source>
</reference>
<sequence length="361" mass="38035">MPEVSSHPPRSERIARYILVIAVLFLIVSLLGSFIKVPYAVESPGPVTDTLGELDDGTQLVRVEGAKTYPTDGHLYFTTVRILGGPDRHISVWEWVSGHVDPNSRVVPEDSVFGEDRSAEEVEQLNSALMEGSQHTSIAVALRSLDEKVGQEDVVARIAKGKPADGALQVEDVVLTVDGERPDGLEELVDTIGDREVGDEVTLVVRRDGSRKSVTLETADIGGGNAGIGVVLEPRYDYPFEVRIDAGHVGGPSAGMMFALAVRDRLTPGAMTKGESVAGTGTISDSGKVGPIGGIAQKMVGAHEGGADWFLAPEKNCSDVVGHVPDDLEVVAVETYDDAVTAVESIASGDGADLPSCEDAA</sequence>
<dbReference type="InterPro" id="IPR027065">
    <property type="entry name" value="Lon_Prtase"/>
</dbReference>
<keyword evidence="2" id="KW-1133">Transmembrane helix</keyword>
<dbReference type="PROSITE" id="PS51786">
    <property type="entry name" value="LON_PROTEOLYTIC"/>
    <property type="match status" value="1"/>
</dbReference>
<accession>A0ABZ2MJH0</accession>
<protein>
    <recommendedName>
        <fullName evidence="1">endopeptidase La</fullName>
        <ecNumber evidence="1">3.4.21.53</ecNumber>
    </recommendedName>
</protein>
<name>A0ABZ2MJH0_9MICO</name>
<dbReference type="RefSeq" id="WP_338750886.1">
    <property type="nucleotide sequence ID" value="NZ_CP144913.1"/>
</dbReference>
<feature type="transmembrane region" description="Helical" evidence="2">
    <location>
        <begin position="14"/>
        <end position="35"/>
    </location>
</feature>
<dbReference type="Pfam" id="PF05362">
    <property type="entry name" value="Lon_C"/>
    <property type="match status" value="1"/>
</dbReference>
<evidence type="ECO:0000256" key="2">
    <source>
        <dbReference type="SAM" id="Phobius"/>
    </source>
</evidence>
<dbReference type="Gene3D" id="2.30.42.10">
    <property type="match status" value="1"/>
</dbReference>
<evidence type="ECO:0000313" key="4">
    <source>
        <dbReference type="EMBL" id="WXB77209.1"/>
    </source>
</evidence>
<dbReference type="InterPro" id="IPR008269">
    <property type="entry name" value="Lon_proteolytic"/>
</dbReference>
<comment type="similarity">
    <text evidence="1">Belongs to the peptidase S16 family.</text>
</comment>
<evidence type="ECO:0000256" key="1">
    <source>
        <dbReference type="PROSITE-ProRule" id="PRU01122"/>
    </source>
</evidence>
<dbReference type="InterPro" id="IPR001478">
    <property type="entry name" value="PDZ"/>
</dbReference>